<evidence type="ECO:0000256" key="1">
    <source>
        <dbReference type="ARBA" id="ARBA00004141"/>
    </source>
</evidence>
<dbReference type="PANTHER" id="PTHR43791">
    <property type="entry name" value="PERMEASE-RELATED"/>
    <property type="match status" value="1"/>
</dbReference>
<evidence type="ECO:0000313" key="9">
    <source>
        <dbReference type="EMBL" id="KAJ8990541.1"/>
    </source>
</evidence>
<dbReference type="Proteomes" id="UP001161757">
    <property type="component" value="Unassembled WGS sequence"/>
</dbReference>
<organism evidence="9 10">
    <name type="scientific">Exophiala dermatitidis</name>
    <name type="common">Black yeast-like fungus</name>
    <name type="synonym">Wangiella dermatitidis</name>
    <dbReference type="NCBI Taxonomy" id="5970"/>
    <lineage>
        <taxon>Eukaryota</taxon>
        <taxon>Fungi</taxon>
        <taxon>Dikarya</taxon>
        <taxon>Ascomycota</taxon>
        <taxon>Pezizomycotina</taxon>
        <taxon>Eurotiomycetes</taxon>
        <taxon>Chaetothyriomycetidae</taxon>
        <taxon>Chaetothyriales</taxon>
        <taxon>Herpotrichiellaceae</taxon>
        <taxon>Exophiala</taxon>
    </lineage>
</organism>
<feature type="transmembrane region" description="Helical" evidence="7">
    <location>
        <begin position="165"/>
        <end position="185"/>
    </location>
</feature>
<dbReference type="SUPFAM" id="SSF103473">
    <property type="entry name" value="MFS general substrate transporter"/>
    <property type="match status" value="1"/>
</dbReference>
<dbReference type="Pfam" id="PF07690">
    <property type="entry name" value="MFS_1"/>
    <property type="match status" value="1"/>
</dbReference>
<keyword evidence="3 7" id="KW-0812">Transmembrane</keyword>
<dbReference type="InterPro" id="IPR020846">
    <property type="entry name" value="MFS_dom"/>
</dbReference>
<reference evidence="9" key="1">
    <citation type="submission" date="2023-01" db="EMBL/GenBank/DDBJ databases">
        <title>Exophiala dermititidis isolated from Cystic Fibrosis Patient.</title>
        <authorList>
            <person name="Kurbessoian T."/>
            <person name="Crocker A."/>
            <person name="Murante D."/>
            <person name="Hogan D.A."/>
            <person name="Stajich J.E."/>
        </authorList>
    </citation>
    <scope>NUCLEOTIDE SEQUENCE</scope>
    <source>
        <strain evidence="9">Ex8</strain>
    </source>
</reference>
<dbReference type="GO" id="GO:0098717">
    <property type="term" value="P:pantothenate import across plasma membrane"/>
    <property type="evidence" value="ECO:0007669"/>
    <property type="project" value="TreeGrafter"/>
</dbReference>
<feature type="transmembrane region" description="Helical" evidence="7">
    <location>
        <begin position="395"/>
        <end position="415"/>
    </location>
</feature>
<dbReference type="Gene3D" id="1.20.1250.20">
    <property type="entry name" value="MFS general substrate transporter like domains"/>
    <property type="match status" value="2"/>
</dbReference>
<evidence type="ECO:0000259" key="8">
    <source>
        <dbReference type="PROSITE" id="PS50850"/>
    </source>
</evidence>
<feature type="transmembrane region" description="Helical" evidence="7">
    <location>
        <begin position="427"/>
        <end position="450"/>
    </location>
</feature>
<evidence type="ECO:0000256" key="6">
    <source>
        <dbReference type="ARBA" id="ARBA00037968"/>
    </source>
</evidence>
<dbReference type="EMBL" id="JAJGCB010000010">
    <property type="protein sequence ID" value="KAJ8990541.1"/>
    <property type="molecule type" value="Genomic_DNA"/>
</dbReference>
<comment type="similarity">
    <text evidence="6">Belongs to the major facilitator superfamily. Allantoate permease family.</text>
</comment>
<accession>A0AAN6IXC7</accession>
<feature type="domain" description="Major facilitator superfamily (MFS) profile" evidence="8">
    <location>
        <begin position="37"/>
        <end position="454"/>
    </location>
</feature>
<feature type="transmembrane region" description="Helical" evidence="7">
    <location>
        <begin position="104"/>
        <end position="122"/>
    </location>
</feature>
<sequence length="498" mass="56135">MATNDKKSATHKVVEYFRGPPTSKEERKLVFKLDFFILTFCCLAYFMNYLDRQNLSQAYVSGMKEELGFRGNQLTVVNTIYSVGYLIGIVPNNAMLTYFNPRKFFPFMMTVWACLTMATAGVHKPEHIMAIRIFQGYFESCTFAGTHYILGSWYTEHELGKRSGIFTASGLAGGIIGGLLQSAIYRTMDGLAGFAGWRWLFIIDGIITLPVAAYGFFLFPDTPRTTQAPYFSEAEKALALSRVPEIPRQPVLTKAFVRRILTSWYTWAFGILWILTNCSEQQSTSSLLQLYMKSSPGPKYTVYQMNNWPTGVQAVGIFSTLFWSIVTDIFGRRWIAGYYIALTGLISAIIILIPSTPVAGIFGAYYWAGSIYACQATFFAWANDTMRHEDHAFRAVVIAIMNFGGNTFNAFWPLLFYAADMAPWFRRGMYCMIVICSLLLIWITVILITFRRMKRFHPGTVEVLEGVGQESERSGSIAAVIDQAIEHKGALQMPAQIA</sequence>
<feature type="transmembrane region" description="Helical" evidence="7">
    <location>
        <begin position="29"/>
        <end position="50"/>
    </location>
</feature>
<keyword evidence="2" id="KW-0813">Transport</keyword>
<evidence type="ECO:0000256" key="5">
    <source>
        <dbReference type="ARBA" id="ARBA00023136"/>
    </source>
</evidence>
<protein>
    <recommendedName>
        <fullName evidence="8">Major facilitator superfamily (MFS) profile domain-containing protein</fullName>
    </recommendedName>
</protein>
<evidence type="ECO:0000256" key="4">
    <source>
        <dbReference type="ARBA" id="ARBA00022989"/>
    </source>
</evidence>
<evidence type="ECO:0000256" key="3">
    <source>
        <dbReference type="ARBA" id="ARBA00022692"/>
    </source>
</evidence>
<comment type="caution">
    <text evidence="9">The sequence shown here is derived from an EMBL/GenBank/DDBJ whole genome shotgun (WGS) entry which is preliminary data.</text>
</comment>
<dbReference type="InterPro" id="IPR036259">
    <property type="entry name" value="MFS_trans_sf"/>
</dbReference>
<dbReference type="InterPro" id="IPR011701">
    <property type="entry name" value="MFS"/>
</dbReference>
<dbReference type="AlphaFoldDB" id="A0AAN6IXC7"/>
<feature type="transmembrane region" description="Helical" evidence="7">
    <location>
        <begin position="256"/>
        <end position="275"/>
    </location>
</feature>
<feature type="transmembrane region" description="Helical" evidence="7">
    <location>
        <begin position="197"/>
        <end position="219"/>
    </location>
</feature>
<keyword evidence="5 7" id="KW-0472">Membrane</keyword>
<dbReference type="FunFam" id="1.20.1250.20:FF:000065">
    <property type="entry name" value="Putative MFS pantothenate transporter"/>
    <property type="match status" value="1"/>
</dbReference>
<comment type="subcellular location">
    <subcellularLocation>
        <location evidence="1">Membrane</location>
        <topology evidence="1">Multi-pass membrane protein</topology>
    </subcellularLocation>
</comment>
<evidence type="ECO:0000256" key="7">
    <source>
        <dbReference type="SAM" id="Phobius"/>
    </source>
</evidence>
<dbReference type="PANTHER" id="PTHR43791:SF4">
    <property type="entry name" value="PANTOTHENATE TRANSPORTER FEN2"/>
    <property type="match status" value="1"/>
</dbReference>
<dbReference type="PROSITE" id="PS50850">
    <property type="entry name" value="MFS"/>
    <property type="match status" value="1"/>
</dbReference>
<feature type="transmembrane region" description="Helical" evidence="7">
    <location>
        <begin position="71"/>
        <end position="92"/>
    </location>
</feature>
<name>A0AAN6IXC7_EXODE</name>
<proteinExistence type="inferred from homology"/>
<gene>
    <name evidence="9" type="ORF">HRR80_005320</name>
</gene>
<feature type="transmembrane region" description="Helical" evidence="7">
    <location>
        <begin position="338"/>
        <end position="358"/>
    </location>
</feature>
<dbReference type="GO" id="GO:0015233">
    <property type="term" value="F:pantothenate transmembrane transporter activity"/>
    <property type="evidence" value="ECO:0007669"/>
    <property type="project" value="TreeGrafter"/>
</dbReference>
<feature type="transmembrane region" description="Helical" evidence="7">
    <location>
        <begin position="308"/>
        <end position="326"/>
    </location>
</feature>
<keyword evidence="4 7" id="KW-1133">Transmembrane helix</keyword>
<evidence type="ECO:0000256" key="2">
    <source>
        <dbReference type="ARBA" id="ARBA00022448"/>
    </source>
</evidence>
<feature type="transmembrane region" description="Helical" evidence="7">
    <location>
        <begin position="364"/>
        <end position="383"/>
    </location>
</feature>
<dbReference type="GO" id="GO:0005886">
    <property type="term" value="C:plasma membrane"/>
    <property type="evidence" value="ECO:0007669"/>
    <property type="project" value="TreeGrafter"/>
</dbReference>
<evidence type="ECO:0000313" key="10">
    <source>
        <dbReference type="Proteomes" id="UP001161757"/>
    </source>
</evidence>